<feature type="domain" description="Aminoglycoside phosphotransferase" evidence="2">
    <location>
        <begin position="119"/>
        <end position="361"/>
    </location>
</feature>
<comment type="caution">
    <text evidence="3">The sequence shown here is derived from an EMBL/GenBank/DDBJ whole genome shotgun (WGS) entry which is preliminary data.</text>
</comment>
<dbReference type="GO" id="GO:0016740">
    <property type="term" value="F:transferase activity"/>
    <property type="evidence" value="ECO:0007669"/>
    <property type="project" value="UniProtKB-KW"/>
</dbReference>
<dbReference type="PANTHER" id="PTHR21310:SF37">
    <property type="entry name" value="AMINOGLYCOSIDE PHOSPHOTRANSFERASE DOMAIN-CONTAINING PROTEIN"/>
    <property type="match status" value="1"/>
</dbReference>
<dbReference type="AlphaFoldDB" id="A0A0B4H7N4"/>
<accession>A0A0B4H7N4</accession>
<evidence type="ECO:0000259" key="2">
    <source>
        <dbReference type="Pfam" id="PF01636"/>
    </source>
</evidence>
<reference evidence="3 4" key="1">
    <citation type="journal article" date="2014" name="Proc. Natl. Acad. Sci. U.S.A.">
        <title>Trajectory and genomic determinants of fungal-pathogen speciation and host adaptation.</title>
        <authorList>
            <person name="Hu X."/>
            <person name="Xiao G."/>
            <person name="Zheng P."/>
            <person name="Shang Y."/>
            <person name="Su Y."/>
            <person name="Zhang X."/>
            <person name="Liu X."/>
            <person name="Zhan S."/>
            <person name="St Leger R.J."/>
            <person name="Wang C."/>
        </authorList>
    </citation>
    <scope>NUCLEOTIDE SEQUENCE [LARGE SCALE GENOMIC DNA]</scope>
    <source>
        <strain evidence="3 4">ARSEF 977</strain>
    </source>
</reference>
<keyword evidence="4" id="KW-1185">Reference proteome</keyword>
<dbReference type="Proteomes" id="UP000031192">
    <property type="component" value="Unassembled WGS sequence"/>
</dbReference>
<evidence type="ECO:0000313" key="3">
    <source>
        <dbReference type="EMBL" id="KID91368.1"/>
    </source>
</evidence>
<gene>
    <name evidence="3" type="ORF">MGU_01338</name>
</gene>
<dbReference type="InterPro" id="IPR002575">
    <property type="entry name" value="Aminoglycoside_PTrfase"/>
</dbReference>
<dbReference type="InterPro" id="IPR011009">
    <property type="entry name" value="Kinase-like_dom_sf"/>
</dbReference>
<protein>
    <submittedName>
        <fullName evidence="3">Phosphotransferase enzyme family protein</fullName>
    </submittedName>
</protein>
<dbReference type="SUPFAM" id="SSF56112">
    <property type="entry name" value="Protein kinase-like (PK-like)"/>
    <property type="match status" value="1"/>
</dbReference>
<dbReference type="PANTHER" id="PTHR21310">
    <property type="entry name" value="AMINOGLYCOSIDE PHOSPHOTRANSFERASE-RELATED-RELATED"/>
    <property type="match status" value="1"/>
</dbReference>
<dbReference type="EMBL" id="AZNH01000003">
    <property type="protein sequence ID" value="KID91368.1"/>
    <property type="molecule type" value="Genomic_DNA"/>
</dbReference>
<dbReference type="Gene3D" id="3.90.1200.10">
    <property type="match status" value="1"/>
</dbReference>
<keyword evidence="1" id="KW-0732">Signal</keyword>
<evidence type="ECO:0000313" key="4">
    <source>
        <dbReference type="Proteomes" id="UP000031192"/>
    </source>
</evidence>
<dbReference type="HOGENOM" id="CLU_030115_2_1_1"/>
<evidence type="ECO:0000256" key="1">
    <source>
        <dbReference type="SAM" id="SignalP"/>
    </source>
</evidence>
<dbReference type="OrthoDB" id="10003767at2759"/>
<sequence>MPFVLRRFVPAQWTTWILCWPMLYGSPAFPCVAETAPNDLVPKLQHDKNNDLTHYSDEEDLCCRSSKFPLTAEEIDRYIDEFINNIDEEAIGQLASRHNDQKPWKRIAGRTHGSFNVCFFVQFDDDTTLVVRIPLNPVVNQVWTKVQSEVATIQYLRHKTKIPVPRVRAYGQDTTLTKSGSETLAFIISDYIAGQSLSIGVLQNATEEQRRRFFDELIDVFAQLRQLEFPRAGSLMPNLGQKSDPIVGGLLTMAANELHRYQKEQQNPGPFDSARAFLDYQYHILSETCRLPSEDLERAQAEEELFALASLAKQIPTLCNPQSPNGPFILTHLDLRCGNIIVNADFGIAAIIDWEFSGTVPLEYFTPPLWITGHGRGGYIYLATDTISNGFYKVLRTKAMTSNKCAQLMQEWNLQPHLAFPIVQILRQPETLLHVFYRFIFRIFFQGDREQVISEFFAQNDDNGTMALEIRRRVETSKHYVQYLSEHGLLVVDEEAEKREQELLDELKSGIAALDEKYGPHNQAKGHHPVPGFT</sequence>
<feature type="chain" id="PRO_5002105342" evidence="1">
    <location>
        <begin position="26"/>
        <end position="534"/>
    </location>
</feature>
<name>A0A0B4H7N4_METGA</name>
<proteinExistence type="predicted"/>
<dbReference type="Pfam" id="PF01636">
    <property type="entry name" value="APH"/>
    <property type="match status" value="1"/>
</dbReference>
<organism evidence="3 4">
    <name type="scientific">Metarhizium guizhouense (strain ARSEF 977)</name>
    <dbReference type="NCBI Taxonomy" id="1276136"/>
    <lineage>
        <taxon>Eukaryota</taxon>
        <taxon>Fungi</taxon>
        <taxon>Dikarya</taxon>
        <taxon>Ascomycota</taxon>
        <taxon>Pezizomycotina</taxon>
        <taxon>Sordariomycetes</taxon>
        <taxon>Hypocreomycetidae</taxon>
        <taxon>Hypocreales</taxon>
        <taxon>Clavicipitaceae</taxon>
        <taxon>Metarhizium</taxon>
    </lineage>
</organism>
<feature type="signal peptide" evidence="1">
    <location>
        <begin position="1"/>
        <end position="25"/>
    </location>
</feature>
<dbReference type="InterPro" id="IPR051678">
    <property type="entry name" value="AGP_Transferase"/>
</dbReference>